<dbReference type="SUPFAM" id="SSF52540">
    <property type="entry name" value="P-loop containing nucleoside triphosphate hydrolases"/>
    <property type="match status" value="1"/>
</dbReference>
<protein>
    <recommendedName>
        <fullName evidence="16">Adenosylcobinamide kinase</fullName>
        <ecNumber evidence="8">2.7.1.156</ecNumber>
        <ecNumber evidence="9">2.7.7.62</ecNumber>
    </recommendedName>
    <alternativeName>
        <fullName evidence="17">Adenosylcobinamide-phosphate guanylyltransferase</fullName>
    </alternativeName>
</protein>
<gene>
    <name evidence="20" type="ORF">SAMN05660472_01796</name>
</gene>
<comment type="function">
    <text evidence="4">Catalyzes ATP-dependent phosphorylation of adenosylcobinamide and addition of GMP to adenosylcobinamide phosphate.</text>
</comment>
<sequence>MNNNFLTLVTGGARSGKSNFGESILNNIDGEILYIATAQAFDEEMKDRIKKHRQGRPNNWVTYEGYRNLHQGIEDYRGKVAGIFLDCITIMITNLMLEQPINWDEATANEIDIVEKNIQQQIKALITTVKSFGIPAVFVTNELGLGIVPQNKMTRIFRDIAGRMNQYIAKEAGEVYFVVCGIPNKIK</sequence>
<dbReference type="InterPro" id="IPR003203">
    <property type="entry name" value="CobU/CobP"/>
</dbReference>
<keyword evidence="20" id="KW-0548">Nucleotidyltransferase</keyword>
<evidence type="ECO:0000256" key="11">
    <source>
        <dbReference type="ARBA" id="ARBA00022679"/>
    </source>
</evidence>
<evidence type="ECO:0000256" key="5">
    <source>
        <dbReference type="ARBA" id="ARBA00004692"/>
    </source>
</evidence>
<keyword evidence="15 19" id="KW-0342">GTP-binding</keyword>
<dbReference type="AlphaFoldDB" id="A0A1G9E0H4"/>
<evidence type="ECO:0000256" key="8">
    <source>
        <dbReference type="ARBA" id="ARBA00012016"/>
    </source>
</evidence>
<dbReference type="GO" id="GO:0008820">
    <property type="term" value="F:cobinamide phosphate guanylyltransferase activity"/>
    <property type="evidence" value="ECO:0007669"/>
    <property type="project" value="UniProtKB-EC"/>
</dbReference>
<keyword evidence="13 20" id="KW-0418">Kinase</keyword>
<comment type="catalytic activity">
    <reaction evidence="1">
        <text>adenosylcob(III)inamide + ATP = adenosylcob(III)inamide phosphate + ADP + H(+)</text>
        <dbReference type="Rhea" id="RHEA:15769"/>
        <dbReference type="ChEBI" id="CHEBI:2480"/>
        <dbReference type="ChEBI" id="CHEBI:15378"/>
        <dbReference type="ChEBI" id="CHEBI:30616"/>
        <dbReference type="ChEBI" id="CHEBI:58502"/>
        <dbReference type="ChEBI" id="CHEBI:456216"/>
        <dbReference type="EC" id="2.7.1.156"/>
    </reaction>
</comment>
<feature type="binding site" evidence="19">
    <location>
        <begin position="11"/>
        <end position="18"/>
    </location>
    <ligand>
        <name>GTP</name>
        <dbReference type="ChEBI" id="CHEBI:37565"/>
    </ligand>
</feature>
<comment type="catalytic activity">
    <reaction evidence="2">
        <text>adenosylcob(III)inamide phosphate + GTP + H(+) = adenosylcob(III)inamide-GDP + diphosphate</text>
        <dbReference type="Rhea" id="RHEA:22712"/>
        <dbReference type="ChEBI" id="CHEBI:15378"/>
        <dbReference type="ChEBI" id="CHEBI:33019"/>
        <dbReference type="ChEBI" id="CHEBI:37565"/>
        <dbReference type="ChEBI" id="CHEBI:58502"/>
        <dbReference type="ChEBI" id="CHEBI:60487"/>
        <dbReference type="EC" id="2.7.7.62"/>
    </reaction>
</comment>
<dbReference type="RefSeq" id="WP_090553370.1">
    <property type="nucleotide sequence ID" value="NZ_FNFP01000003.1"/>
</dbReference>
<evidence type="ECO:0000256" key="13">
    <source>
        <dbReference type="ARBA" id="ARBA00022777"/>
    </source>
</evidence>
<keyword evidence="21" id="KW-1185">Reference proteome</keyword>
<evidence type="ECO:0000313" key="21">
    <source>
        <dbReference type="Proteomes" id="UP000198718"/>
    </source>
</evidence>
<evidence type="ECO:0000256" key="2">
    <source>
        <dbReference type="ARBA" id="ARBA00000711"/>
    </source>
</evidence>
<feature type="binding site" evidence="19">
    <location>
        <position position="64"/>
    </location>
    <ligand>
        <name>GTP</name>
        <dbReference type="ChEBI" id="CHEBI:37565"/>
    </ligand>
</feature>
<dbReference type="GO" id="GO:0005524">
    <property type="term" value="F:ATP binding"/>
    <property type="evidence" value="ECO:0007669"/>
    <property type="project" value="UniProtKB-KW"/>
</dbReference>
<feature type="binding site" evidence="19">
    <location>
        <position position="86"/>
    </location>
    <ligand>
        <name>GTP</name>
        <dbReference type="ChEBI" id="CHEBI:37565"/>
    </ligand>
</feature>
<evidence type="ECO:0000256" key="15">
    <source>
        <dbReference type="ARBA" id="ARBA00023134"/>
    </source>
</evidence>
<dbReference type="EC" id="2.7.1.156" evidence="8"/>
<dbReference type="EMBL" id="FNFP01000003">
    <property type="protein sequence ID" value="SDK69626.1"/>
    <property type="molecule type" value="Genomic_DNA"/>
</dbReference>
<comment type="pathway">
    <text evidence="5">Cofactor biosynthesis; adenosylcobalamin biosynthesis; adenosylcobalamin from cob(II)yrinate a,c-diamide: step 6/7.</text>
</comment>
<comment type="catalytic activity">
    <reaction evidence="3">
        <text>adenosylcob(III)inamide + GTP = adenosylcob(III)inamide phosphate + GDP + H(+)</text>
        <dbReference type="Rhea" id="RHEA:15765"/>
        <dbReference type="ChEBI" id="CHEBI:2480"/>
        <dbReference type="ChEBI" id="CHEBI:15378"/>
        <dbReference type="ChEBI" id="CHEBI:37565"/>
        <dbReference type="ChEBI" id="CHEBI:58189"/>
        <dbReference type="ChEBI" id="CHEBI:58502"/>
        <dbReference type="EC" id="2.7.1.156"/>
    </reaction>
</comment>
<evidence type="ECO:0000256" key="10">
    <source>
        <dbReference type="ARBA" id="ARBA00022573"/>
    </source>
</evidence>
<evidence type="ECO:0000256" key="16">
    <source>
        <dbReference type="ARBA" id="ARBA00029570"/>
    </source>
</evidence>
<evidence type="ECO:0000256" key="6">
    <source>
        <dbReference type="ARBA" id="ARBA00005159"/>
    </source>
</evidence>
<evidence type="ECO:0000256" key="3">
    <source>
        <dbReference type="ARBA" id="ARBA00001522"/>
    </source>
</evidence>
<name>A0A1G9E0H4_9FIRM</name>
<evidence type="ECO:0000256" key="17">
    <source>
        <dbReference type="ARBA" id="ARBA00030571"/>
    </source>
</evidence>
<feature type="binding site" evidence="19">
    <location>
        <begin position="53"/>
        <end position="56"/>
    </location>
    <ligand>
        <name>GTP</name>
        <dbReference type="ChEBI" id="CHEBI:37565"/>
    </ligand>
</feature>
<evidence type="ECO:0000256" key="18">
    <source>
        <dbReference type="PIRSR" id="PIRSR006135-1"/>
    </source>
</evidence>
<proteinExistence type="inferred from homology"/>
<accession>A0A1G9E0H4</accession>
<feature type="binding site" evidence="19">
    <location>
        <begin position="36"/>
        <end position="38"/>
    </location>
    <ligand>
        <name>GTP</name>
        <dbReference type="ChEBI" id="CHEBI:37565"/>
    </ligand>
</feature>
<dbReference type="Proteomes" id="UP000198718">
    <property type="component" value="Unassembled WGS sequence"/>
</dbReference>
<reference evidence="20 21" key="1">
    <citation type="submission" date="2016-10" db="EMBL/GenBank/DDBJ databases">
        <authorList>
            <person name="de Groot N.N."/>
        </authorList>
    </citation>
    <scope>NUCLEOTIDE SEQUENCE [LARGE SCALE GENOMIC DNA]</scope>
    <source>
        <strain evidence="20 21">DSM 18346</strain>
    </source>
</reference>
<keyword evidence="11 20" id="KW-0808">Transferase</keyword>
<feature type="active site" description="GMP-histidine intermediate" evidence="18">
    <location>
        <position position="52"/>
    </location>
</feature>
<keyword evidence="14" id="KW-0067">ATP-binding</keyword>
<keyword evidence="10" id="KW-0169">Cobalamin biosynthesis</keyword>
<dbReference type="NCBIfam" id="NF004469">
    <property type="entry name" value="PRK05800.1"/>
    <property type="match status" value="1"/>
</dbReference>
<dbReference type="EC" id="2.7.7.62" evidence="9"/>
<evidence type="ECO:0000256" key="19">
    <source>
        <dbReference type="PIRSR" id="PIRSR006135-2"/>
    </source>
</evidence>
<organism evidence="20 21">
    <name type="scientific">Natronincola ferrireducens</name>
    <dbReference type="NCBI Taxonomy" id="393762"/>
    <lineage>
        <taxon>Bacteria</taxon>
        <taxon>Bacillati</taxon>
        <taxon>Bacillota</taxon>
        <taxon>Clostridia</taxon>
        <taxon>Peptostreptococcales</taxon>
        <taxon>Natronincolaceae</taxon>
        <taxon>Natronincola</taxon>
    </lineage>
</organism>
<evidence type="ECO:0000256" key="9">
    <source>
        <dbReference type="ARBA" id="ARBA00012523"/>
    </source>
</evidence>
<dbReference type="GO" id="GO:0009236">
    <property type="term" value="P:cobalamin biosynthetic process"/>
    <property type="evidence" value="ECO:0007669"/>
    <property type="project" value="UniProtKB-UniPathway"/>
</dbReference>
<comment type="pathway">
    <text evidence="6">Cofactor biosynthesis; adenosylcobalamin biosynthesis; adenosylcobalamin from cob(II)yrinate a,c-diamide: step 5/7.</text>
</comment>
<keyword evidence="12 19" id="KW-0547">Nucleotide-binding</keyword>
<dbReference type="PANTHER" id="PTHR34848:SF1">
    <property type="entry name" value="BIFUNCTIONAL ADENOSYLCOBALAMIN BIOSYNTHESIS PROTEIN COBU"/>
    <property type="match status" value="1"/>
</dbReference>
<evidence type="ECO:0000256" key="12">
    <source>
        <dbReference type="ARBA" id="ARBA00022741"/>
    </source>
</evidence>
<evidence type="ECO:0000256" key="1">
    <source>
        <dbReference type="ARBA" id="ARBA00000312"/>
    </source>
</evidence>
<dbReference type="GO" id="GO:0043752">
    <property type="term" value="F:adenosylcobinamide kinase activity"/>
    <property type="evidence" value="ECO:0007669"/>
    <property type="project" value="UniProtKB-EC"/>
</dbReference>
<evidence type="ECO:0000256" key="4">
    <source>
        <dbReference type="ARBA" id="ARBA00003889"/>
    </source>
</evidence>
<dbReference type="STRING" id="393762.SAMN05660472_01796"/>
<dbReference type="PANTHER" id="PTHR34848">
    <property type="match status" value="1"/>
</dbReference>
<dbReference type="CDD" id="cd00544">
    <property type="entry name" value="CobU"/>
    <property type="match status" value="1"/>
</dbReference>
<dbReference type="InterPro" id="IPR027417">
    <property type="entry name" value="P-loop_NTPase"/>
</dbReference>
<evidence type="ECO:0000313" key="20">
    <source>
        <dbReference type="EMBL" id="SDK69626.1"/>
    </source>
</evidence>
<dbReference type="OrthoDB" id="9799422at2"/>
<comment type="similarity">
    <text evidence="7">Belongs to the CobU/CobP family.</text>
</comment>
<dbReference type="GO" id="GO:0005525">
    <property type="term" value="F:GTP binding"/>
    <property type="evidence" value="ECO:0007669"/>
    <property type="project" value="UniProtKB-KW"/>
</dbReference>
<dbReference type="UniPathway" id="UPA00148">
    <property type="reaction ID" value="UER00236"/>
</dbReference>
<dbReference type="Gene3D" id="3.40.50.300">
    <property type="entry name" value="P-loop containing nucleotide triphosphate hydrolases"/>
    <property type="match status" value="1"/>
</dbReference>
<evidence type="ECO:0000256" key="14">
    <source>
        <dbReference type="ARBA" id="ARBA00022840"/>
    </source>
</evidence>
<evidence type="ECO:0000256" key="7">
    <source>
        <dbReference type="ARBA" id="ARBA00007490"/>
    </source>
</evidence>
<dbReference type="Pfam" id="PF02283">
    <property type="entry name" value="CobU"/>
    <property type="match status" value="1"/>
</dbReference>
<dbReference type="PIRSF" id="PIRSF006135">
    <property type="entry name" value="CobU"/>
    <property type="match status" value="1"/>
</dbReference>